<evidence type="ECO:0000313" key="2">
    <source>
        <dbReference type="EMBL" id="KAI5082688.1"/>
    </source>
</evidence>
<feature type="region of interest" description="Disordered" evidence="1">
    <location>
        <begin position="1"/>
        <end position="33"/>
    </location>
</feature>
<dbReference type="EMBL" id="JABFUD020000002">
    <property type="protein sequence ID" value="KAI5082688.1"/>
    <property type="molecule type" value="Genomic_DNA"/>
</dbReference>
<evidence type="ECO:0000313" key="3">
    <source>
        <dbReference type="Proteomes" id="UP000886520"/>
    </source>
</evidence>
<name>A0A9D4ZP37_ADICA</name>
<proteinExistence type="predicted"/>
<dbReference type="AlphaFoldDB" id="A0A9D4ZP37"/>
<comment type="caution">
    <text evidence="2">The sequence shown here is derived from an EMBL/GenBank/DDBJ whole genome shotgun (WGS) entry which is preliminary data.</text>
</comment>
<feature type="compositionally biased region" description="Basic and acidic residues" evidence="1">
    <location>
        <begin position="1"/>
        <end position="11"/>
    </location>
</feature>
<organism evidence="2 3">
    <name type="scientific">Adiantum capillus-veneris</name>
    <name type="common">Maidenhair fern</name>
    <dbReference type="NCBI Taxonomy" id="13818"/>
    <lineage>
        <taxon>Eukaryota</taxon>
        <taxon>Viridiplantae</taxon>
        <taxon>Streptophyta</taxon>
        <taxon>Embryophyta</taxon>
        <taxon>Tracheophyta</taxon>
        <taxon>Polypodiopsida</taxon>
        <taxon>Polypodiidae</taxon>
        <taxon>Polypodiales</taxon>
        <taxon>Pteridineae</taxon>
        <taxon>Pteridaceae</taxon>
        <taxon>Vittarioideae</taxon>
        <taxon>Adiantum</taxon>
    </lineage>
</organism>
<accession>A0A9D4ZP37</accession>
<evidence type="ECO:0000256" key="1">
    <source>
        <dbReference type="SAM" id="MobiDB-lite"/>
    </source>
</evidence>
<sequence>MECKKGKKEDQPLDEVDLVTPPHVQRHEGGPHIPKDVLHEVAADMNALEEVDNSVHVEDEGPIIAHHVVASPSKGKRPRRKVPKNNVAATRRSTRLNTCAI</sequence>
<dbReference type="Proteomes" id="UP000886520">
    <property type="component" value="Chromosome 3"/>
</dbReference>
<gene>
    <name evidence="2" type="ORF">GOP47_0002431</name>
</gene>
<keyword evidence="3" id="KW-1185">Reference proteome</keyword>
<reference evidence="2" key="1">
    <citation type="submission" date="2021-01" db="EMBL/GenBank/DDBJ databases">
        <title>Adiantum capillus-veneris genome.</title>
        <authorList>
            <person name="Fang Y."/>
            <person name="Liao Q."/>
        </authorList>
    </citation>
    <scope>NUCLEOTIDE SEQUENCE</scope>
    <source>
        <strain evidence="2">H3</strain>
        <tissue evidence="2">Leaf</tissue>
    </source>
</reference>
<protein>
    <submittedName>
        <fullName evidence="2">Uncharacterized protein</fullName>
    </submittedName>
</protein>